<evidence type="ECO:0000256" key="1">
    <source>
        <dbReference type="ARBA" id="ARBA00004651"/>
    </source>
</evidence>
<dbReference type="InterPro" id="IPR023299">
    <property type="entry name" value="ATPase_P-typ_cyto_dom_N"/>
</dbReference>
<dbReference type="SFLD" id="SFLDF00027">
    <property type="entry name" value="p-type_atpase"/>
    <property type="match status" value="1"/>
</dbReference>
<evidence type="ECO:0000256" key="8">
    <source>
        <dbReference type="ARBA" id="ARBA00022741"/>
    </source>
</evidence>
<evidence type="ECO:0000256" key="3">
    <source>
        <dbReference type="ARBA" id="ARBA00022448"/>
    </source>
</evidence>
<keyword evidence="17" id="KW-0378">Hydrolase</keyword>
<evidence type="ECO:0000256" key="9">
    <source>
        <dbReference type="ARBA" id="ARBA00022840"/>
    </source>
</evidence>
<keyword evidence="8 15" id="KW-0547">Nucleotide-binding</keyword>
<evidence type="ECO:0000256" key="4">
    <source>
        <dbReference type="ARBA" id="ARBA00022475"/>
    </source>
</evidence>
<keyword evidence="6 15" id="KW-0812">Transmembrane</keyword>
<dbReference type="InterPro" id="IPR008250">
    <property type="entry name" value="ATPase_P-typ_transduc_dom_A_sf"/>
</dbReference>
<dbReference type="GO" id="GO:0005524">
    <property type="term" value="F:ATP binding"/>
    <property type="evidence" value="ECO:0007669"/>
    <property type="project" value="UniProtKB-UniRule"/>
</dbReference>
<organism evidence="17 18">
    <name type="scientific">Duganella phyllosphaerae</name>
    <dbReference type="NCBI Taxonomy" id="762836"/>
    <lineage>
        <taxon>Bacteria</taxon>
        <taxon>Pseudomonadati</taxon>
        <taxon>Pseudomonadota</taxon>
        <taxon>Betaproteobacteria</taxon>
        <taxon>Burkholderiales</taxon>
        <taxon>Oxalobacteraceae</taxon>
        <taxon>Telluria group</taxon>
        <taxon>Duganella</taxon>
    </lineage>
</organism>
<feature type="transmembrane region" description="Helical" evidence="15">
    <location>
        <begin position="288"/>
        <end position="308"/>
    </location>
</feature>
<accession>A0A1E7WEM1</accession>
<evidence type="ECO:0000256" key="7">
    <source>
        <dbReference type="ARBA" id="ARBA00022723"/>
    </source>
</evidence>
<evidence type="ECO:0000256" key="2">
    <source>
        <dbReference type="ARBA" id="ARBA00006024"/>
    </source>
</evidence>
<dbReference type="PROSITE" id="PS00154">
    <property type="entry name" value="ATPASE_E1_E2"/>
    <property type="match status" value="1"/>
</dbReference>
<evidence type="ECO:0000256" key="13">
    <source>
        <dbReference type="ARBA" id="ARBA00023065"/>
    </source>
</evidence>
<dbReference type="AlphaFoldDB" id="A0A1E7WEM1"/>
<dbReference type="SUPFAM" id="SSF56784">
    <property type="entry name" value="HAD-like"/>
    <property type="match status" value="1"/>
</dbReference>
<dbReference type="GO" id="GO:0016887">
    <property type="term" value="F:ATP hydrolysis activity"/>
    <property type="evidence" value="ECO:0007669"/>
    <property type="project" value="InterPro"/>
</dbReference>
<evidence type="ECO:0000313" key="17">
    <source>
        <dbReference type="EMBL" id="OEZ96694.1"/>
    </source>
</evidence>
<dbReference type="Pfam" id="PF00403">
    <property type="entry name" value="HMA"/>
    <property type="match status" value="1"/>
</dbReference>
<dbReference type="SUPFAM" id="SSF81653">
    <property type="entry name" value="Calcium ATPase, transduction domain A"/>
    <property type="match status" value="1"/>
</dbReference>
<evidence type="ECO:0000259" key="16">
    <source>
        <dbReference type="PROSITE" id="PS50846"/>
    </source>
</evidence>
<dbReference type="SFLD" id="SFLDG00002">
    <property type="entry name" value="C1.7:_P-type_atpase_like"/>
    <property type="match status" value="1"/>
</dbReference>
<dbReference type="PANTHER" id="PTHR43520">
    <property type="entry name" value="ATP7, ISOFORM B"/>
    <property type="match status" value="1"/>
</dbReference>
<dbReference type="OrthoDB" id="8552908at2"/>
<protein>
    <submittedName>
        <fullName evidence="17">Putative copper-transporting ATPase PacS</fullName>
        <ecNumber evidence="17">3.6.3.54</ecNumber>
    </submittedName>
</protein>
<dbReference type="GO" id="GO:0005886">
    <property type="term" value="C:plasma membrane"/>
    <property type="evidence" value="ECO:0007669"/>
    <property type="project" value="UniProtKB-SubCell"/>
</dbReference>
<dbReference type="InterPro" id="IPR006121">
    <property type="entry name" value="HMA_dom"/>
</dbReference>
<reference evidence="18" key="1">
    <citation type="journal article" date="2016" name="Front. Microbiol.">
        <title>Molecular Keys to the Janthinobacterium and Duganella spp. Interaction with the Plant Pathogen Fusarium graminearum.</title>
        <authorList>
            <person name="Haack F.S."/>
            <person name="Poehlein A."/>
            <person name="Kroger C."/>
            <person name="Voigt C.A."/>
            <person name="Piepenbring M."/>
            <person name="Bode H.B."/>
            <person name="Daniel R."/>
            <person name="Schafer W."/>
            <person name="Streit W.R."/>
        </authorList>
    </citation>
    <scope>NUCLEOTIDE SEQUENCE [LARGE SCALE GENOMIC DNA]</scope>
    <source>
        <strain evidence="18">T54</strain>
    </source>
</reference>
<dbReference type="InterPro" id="IPR021993">
    <property type="entry name" value="ATPase-cat-bd"/>
</dbReference>
<dbReference type="CDD" id="cd00371">
    <property type="entry name" value="HMA"/>
    <property type="match status" value="1"/>
</dbReference>
<gene>
    <name evidence="17" type="primary">pacS</name>
    <name evidence="17" type="ORF">DUPY_38970</name>
</gene>
<dbReference type="InterPro" id="IPR059000">
    <property type="entry name" value="ATPase_P-type_domA"/>
</dbReference>
<dbReference type="EMBL" id="LROM01000107">
    <property type="protein sequence ID" value="OEZ96694.1"/>
    <property type="molecule type" value="Genomic_DNA"/>
</dbReference>
<dbReference type="InterPro" id="IPR023214">
    <property type="entry name" value="HAD_sf"/>
</dbReference>
<feature type="transmembrane region" description="Helical" evidence="15">
    <location>
        <begin position="262"/>
        <end position="282"/>
    </location>
</feature>
<dbReference type="GO" id="GO:0043682">
    <property type="term" value="F:P-type divalent copper transporter activity"/>
    <property type="evidence" value="ECO:0007669"/>
    <property type="project" value="TreeGrafter"/>
</dbReference>
<dbReference type="InterPro" id="IPR023298">
    <property type="entry name" value="ATPase_P-typ_TM_dom_sf"/>
</dbReference>
<dbReference type="GO" id="GO:0055070">
    <property type="term" value="P:copper ion homeostasis"/>
    <property type="evidence" value="ECO:0007669"/>
    <property type="project" value="TreeGrafter"/>
</dbReference>
<evidence type="ECO:0000256" key="6">
    <source>
        <dbReference type="ARBA" id="ARBA00022692"/>
    </source>
</evidence>
<evidence type="ECO:0000256" key="10">
    <source>
        <dbReference type="ARBA" id="ARBA00022842"/>
    </source>
</evidence>
<keyword evidence="3" id="KW-0813">Transport</keyword>
<evidence type="ECO:0000256" key="15">
    <source>
        <dbReference type="RuleBase" id="RU362081"/>
    </source>
</evidence>
<dbReference type="NCBIfam" id="TIGR01525">
    <property type="entry name" value="ATPase-IB_hvy"/>
    <property type="match status" value="1"/>
</dbReference>
<dbReference type="PROSITE" id="PS50846">
    <property type="entry name" value="HMA_2"/>
    <property type="match status" value="1"/>
</dbReference>
<keyword evidence="5" id="KW-0597">Phosphoprotein</keyword>
<dbReference type="Gene3D" id="2.70.150.10">
    <property type="entry name" value="Calcium-transporting ATPase, cytoplasmic transduction domain A"/>
    <property type="match status" value="1"/>
</dbReference>
<keyword evidence="11" id="KW-1278">Translocase</keyword>
<dbReference type="InterPro" id="IPR044492">
    <property type="entry name" value="P_typ_ATPase_HD_dom"/>
</dbReference>
<name>A0A1E7WEM1_9BURK</name>
<proteinExistence type="inferred from homology"/>
<dbReference type="PRINTS" id="PR00119">
    <property type="entry name" value="CATATPASE"/>
</dbReference>
<dbReference type="SUPFAM" id="SSF55008">
    <property type="entry name" value="HMA, heavy metal-associated domain"/>
    <property type="match status" value="1"/>
</dbReference>
<dbReference type="Gene3D" id="3.40.1110.10">
    <property type="entry name" value="Calcium-transporting ATPase, cytoplasmic domain N"/>
    <property type="match status" value="1"/>
</dbReference>
<evidence type="ECO:0000256" key="12">
    <source>
        <dbReference type="ARBA" id="ARBA00022989"/>
    </source>
</evidence>
<keyword evidence="10" id="KW-0460">Magnesium</keyword>
<dbReference type="InterPro" id="IPR027256">
    <property type="entry name" value="P-typ_ATPase_IB"/>
</dbReference>
<keyword evidence="18" id="KW-1185">Reference proteome</keyword>
<feature type="transmembrane region" description="Helical" evidence="15">
    <location>
        <begin position="828"/>
        <end position="846"/>
    </location>
</feature>
<dbReference type="SUPFAM" id="SSF81665">
    <property type="entry name" value="Calcium ATPase, transmembrane domain M"/>
    <property type="match status" value="1"/>
</dbReference>
<dbReference type="GO" id="GO:0005507">
    <property type="term" value="F:copper ion binding"/>
    <property type="evidence" value="ECO:0007669"/>
    <property type="project" value="TreeGrafter"/>
</dbReference>
<dbReference type="SFLD" id="SFLDS00003">
    <property type="entry name" value="Haloacid_Dehalogenase"/>
    <property type="match status" value="1"/>
</dbReference>
<dbReference type="PATRIC" id="fig|762836.4.peg.4017"/>
<dbReference type="InterPro" id="IPR001757">
    <property type="entry name" value="P_typ_ATPase"/>
</dbReference>
<dbReference type="RefSeq" id="WP_070250273.1">
    <property type="nucleotide sequence ID" value="NZ_LROM01000107.1"/>
</dbReference>
<sequence length="855" mass="89398">MPDTPLKSRAADAAAGCYHCGEPVPASASWPVDIDGVIHSMCCPGCAAVAQTIVDLGQASYYRDRSAFAASANKADNADNVDNASLAPPALQLYDNADPRFARDEHTREATFAVEGIRCAACVWLIEHRLARLPGVEAAQLNVATERLYVRWRQDNCTPGDILAALHAIGYAAYPYDAGRHQVQQRQSARTLGRQLFVAGLAMMQVMMYVAPAYMSNGDGTLDPAMASLMQWASLLLTIPAVTYSALPFWRGALASLRARTLGMDVPVALGIAAAFGASVVATVRGTGAVWFDSVTMFIFLLLCSRWYELRARRRAGAALERLHHALPAAATLLAHYPDSRGATLVRAAALQVDDVIMIKPGEAVAADCVVVNGSTSLDLSLLSGESASVPKELGEALPGGAINAGAVVLARVTRRAQDSTMSNLVKLIDRAGQGKPRIALWADRVAAWFVAGLLLFATCAFGFWAWHDGNLLRAWPIAIAVLVVSCPCALSLATPTALAAATDRLLRGGVLVTGAQTLETLHRATHVVFDKTGTLTHGRPVLQATVPLGAMRASFCLQVAAALDAGSAHPLARAIVAAAVEAGGGRREDWHPDAIGEVPGCGIEAVLHNRRYRLRSAAFVAGIAGMALPPPSAGTAGAAAITQSTGLAPAHEVADGATPVYLGAEGQWLACLQLHDGLREDAQATVDYFRRAGKTVVLLSGDHDVLARRVGDQLGIGITVGGYLPEEKLAFVKQLQMKGAVVAMVGDGINDAAVLSAADVSFAMGEGAALAQAHADAVLLCGRLGAVVDSARVAARTMGVIRQNLAWASVYNVVAIPAAALGLLNPWLAGVGMAASSAVVVANALRLRRVGRET</sequence>
<dbReference type="Pfam" id="PF00702">
    <property type="entry name" value="Hydrolase"/>
    <property type="match status" value="1"/>
</dbReference>
<dbReference type="NCBIfam" id="TIGR01494">
    <property type="entry name" value="ATPase_P-type"/>
    <property type="match status" value="2"/>
</dbReference>
<feature type="transmembrane region" description="Helical" evidence="15">
    <location>
        <begin position="196"/>
        <end position="217"/>
    </location>
</feature>
<evidence type="ECO:0000256" key="5">
    <source>
        <dbReference type="ARBA" id="ARBA00022553"/>
    </source>
</evidence>
<feature type="transmembrane region" description="Helical" evidence="15">
    <location>
        <begin position="478"/>
        <end position="502"/>
    </location>
</feature>
<dbReference type="Pfam" id="PF12156">
    <property type="entry name" value="ATPase-cat_bd"/>
    <property type="match status" value="1"/>
</dbReference>
<comment type="caution">
    <text evidence="17">The sequence shown here is derived from an EMBL/GenBank/DDBJ whole genome shotgun (WGS) entry which is preliminary data.</text>
</comment>
<keyword evidence="7 15" id="KW-0479">Metal-binding</keyword>
<keyword evidence="12 15" id="KW-1133">Transmembrane helix</keyword>
<evidence type="ECO:0000256" key="14">
    <source>
        <dbReference type="ARBA" id="ARBA00023136"/>
    </source>
</evidence>
<keyword evidence="13" id="KW-0406">Ion transport</keyword>
<dbReference type="InterPro" id="IPR036412">
    <property type="entry name" value="HAD-like_sf"/>
</dbReference>
<dbReference type="EC" id="3.6.3.54" evidence="17"/>
<keyword evidence="9 15" id="KW-0067">ATP-binding</keyword>
<dbReference type="PANTHER" id="PTHR43520:SF5">
    <property type="entry name" value="CATION-TRANSPORTING P-TYPE ATPASE-RELATED"/>
    <property type="match status" value="1"/>
</dbReference>
<feature type="transmembrane region" description="Helical" evidence="15">
    <location>
        <begin position="229"/>
        <end position="250"/>
    </location>
</feature>
<dbReference type="Proteomes" id="UP000175989">
    <property type="component" value="Unassembled WGS sequence"/>
</dbReference>
<dbReference type="Pfam" id="PF00122">
    <property type="entry name" value="E1-E2_ATPase"/>
    <property type="match status" value="1"/>
</dbReference>
<evidence type="ECO:0000313" key="18">
    <source>
        <dbReference type="Proteomes" id="UP000175989"/>
    </source>
</evidence>
<dbReference type="InterPro" id="IPR036163">
    <property type="entry name" value="HMA_dom_sf"/>
</dbReference>
<comment type="subcellular location">
    <subcellularLocation>
        <location evidence="1">Cell membrane</location>
        <topology evidence="1">Multi-pass membrane protein</topology>
    </subcellularLocation>
</comment>
<dbReference type="Gene3D" id="3.30.70.100">
    <property type="match status" value="1"/>
</dbReference>
<dbReference type="Gene3D" id="3.40.50.1000">
    <property type="entry name" value="HAD superfamily/HAD-like"/>
    <property type="match status" value="1"/>
</dbReference>
<comment type="similarity">
    <text evidence="2 15">Belongs to the cation transport ATPase (P-type) (TC 3.A.3) family. Type IB subfamily.</text>
</comment>
<evidence type="ECO:0000256" key="11">
    <source>
        <dbReference type="ARBA" id="ARBA00022967"/>
    </source>
</evidence>
<feature type="domain" description="HMA" evidence="16">
    <location>
        <begin position="108"/>
        <end position="174"/>
    </location>
</feature>
<dbReference type="InterPro" id="IPR018303">
    <property type="entry name" value="ATPase_P-typ_P_site"/>
</dbReference>
<feature type="transmembrane region" description="Helical" evidence="15">
    <location>
        <begin position="446"/>
        <end position="466"/>
    </location>
</feature>
<feature type="transmembrane region" description="Helical" evidence="15">
    <location>
        <begin position="806"/>
        <end position="822"/>
    </location>
</feature>
<keyword evidence="4 15" id="KW-1003">Cell membrane</keyword>
<keyword evidence="14 15" id="KW-0472">Membrane</keyword>